<keyword evidence="2" id="KW-1185">Reference proteome</keyword>
<comment type="caution">
    <text evidence="1">The sequence shown here is derived from an EMBL/GenBank/DDBJ whole genome shotgun (WGS) entry which is preliminary data.</text>
</comment>
<dbReference type="EMBL" id="JAWDJW010006667">
    <property type="protein sequence ID" value="KAK3063941.1"/>
    <property type="molecule type" value="Genomic_DNA"/>
</dbReference>
<protein>
    <submittedName>
        <fullName evidence="1">Uncharacterized protein</fullName>
    </submittedName>
</protein>
<name>A0ACC3D9Q3_9PEZI</name>
<sequence>MVRHVDISGGSSAEGKKPRVQRPLKAKIDEQSASIFTPTTSPTTSDDAQSQRSLRMEREFNVDAEAISLVVLDDRGRVTVYQSKDIAQWQAQSRDSLIATTYGASVDKQHSISHGSSSNVSLSGPSRRSSTMSMPGLHPRPEKTVARVKRKPSVQFRNQRKRKRGSRSQSRADTSACPSPKAIHAVDIDGEDDEEDDDDESLNGDEEEDEVLVERTTTIRLDDEESLASYYRECFTMIQQLAMKTLLKSWIKTIHPTRQTEFPYAKKTFPLWWPQELRYKEPDHLTKPERLVLAVHLLRINMLRNQHNYWVDDLRESTDEGPALRYKGDNDNGEKRDYRMRVLNGLYGVAKEEEKAKRGAIDLDSFIQAPQLRRYVKPGRRSPRSHQSTVDFDEKQDAANSIEVVRGEPAVSMSRSTVRFDPNILSAPMDRVQLSERHPQSNYRPRSAAEEFDHYDIGRQAQATRSVQYDGSRDANSYVRDVDANASQQFRNTGRTKADDNQTFLDEQEAFSGLQAAPSRDQPSRSRVIPVTQAFEEHQLAKASHKAPFPEPMSTDQLVRGADGSHAYMPSDTPFPPEMPPSYALRGMDWTVTTPDPMAGMTYRLPEPEVSYYAYSGAMMPQRRSTIHSLPDAMMYAQRSLPSDTYQSPWPNARPAQELAEHDLDYPPDNQDILLPQYWPPPDDDDEDDDENSTRQFQP</sequence>
<evidence type="ECO:0000313" key="1">
    <source>
        <dbReference type="EMBL" id="KAK3063941.1"/>
    </source>
</evidence>
<evidence type="ECO:0000313" key="2">
    <source>
        <dbReference type="Proteomes" id="UP001186974"/>
    </source>
</evidence>
<proteinExistence type="predicted"/>
<reference evidence="1" key="1">
    <citation type="submission" date="2024-09" db="EMBL/GenBank/DDBJ databases">
        <title>Black Yeasts Isolated from many extreme environments.</title>
        <authorList>
            <person name="Coleine C."/>
            <person name="Stajich J.E."/>
            <person name="Selbmann L."/>
        </authorList>
    </citation>
    <scope>NUCLEOTIDE SEQUENCE</scope>
    <source>
        <strain evidence="1">CCFEE 5737</strain>
    </source>
</reference>
<organism evidence="1 2">
    <name type="scientific">Coniosporium uncinatum</name>
    <dbReference type="NCBI Taxonomy" id="93489"/>
    <lineage>
        <taxon>Eukaryota</taxon>
        <taxon>Fungi</taxon>
        <taxon>Dikarya</taxon>
        <taxon>Ascomycota</taxon>
        <taxon>Pezizomycotina</taxon>
        <taxon>Dothideomycetes</taxon>
        <taxon>Dothideomycetes incertae sedis</taxon>
        <taxon>Coniosporium</taxon>
    </lineage>
</organism>
<gene>
    <name evidence="1" type="ORF">LTS18_011499</name>
</gene>
<dbReference type="Proteomes" id="UP001186974">
    <property type="component" value="Unassembled WGS sequence"/>
</dbReference>
<accession>A0ACC3D9Q3</accession>